<dbReference type="AlphaFoldDB" id="A0A1X6Y9G1"/>
<dbReference type="GO" id="GO:0008767">
    <property type="term" value="F:UDP-galactopyranose mutase activity"/>
    <property type="evidence" value="ECO:0007669"/>
    <property type="project" value="UniProtKB-EC"/>
</dbReference>
<dbReference type="EC" id="5.4.99.9" evidence="2"/>
<dbReference type="GO" id="GO:0050660">
    <property type="term" value="F:flavin adenine dinucleotide binding"/>
    <property type="evidence" value="ECO:0007669"/>
    <property type="project" value="TreeGrafter"/>
</dbReference>
<organism evidence="2 3">
    <name type="scientific">Pseudooceanicola marinus</name>
    <dbReference type="NCBI Taxonomy" id="396013"/>
    <lineage>
        <taxon>Bacteria</taxon>
        <taxon>Pseudomonadati</taxon>
        <taxon>Pseudomonadota</taxon>
        <taxon>Alphaproteobacteria</taxon>
        <taxon>Rhodobacterales</taxon>
        <taxon>Paracoccaceae</taxon>
        <taxon>Pseudooceanicola</taxon>
    </lineage>
</organism>
<dbReference type="InterPro" id="IPR015899">
    <property type="entry name" value="UDP-GalPyranose_mutase_C"/>
</dbReference>
<dbReference type="OrthoDB" id="9769600at2"/>
<gene>
    <name evidence="2" type="primary">rfbD</name>
    <name evidence="2" type="ORF">PSM7751_00235</name>
</gene>
<dbReference type="PANTHER" id="PTHR21197:SF0">
    <property type="entry name" value="UDP-GALACTOPYRANOSE MUTASE"/>
    <property type="match status" value="1"/>
</dbReference>
<dbReference type="SUPFAM" id="SSF54373">
    <property type="entry name" value="FAD-linked reductases, C-terminal domain"/>
    <property type="match status" value="1"/>
</dbReference>
<dbReference type="Proteomes" id="UP000193963">
    <property type="component" value="Unassembled WGS sequence"/>
</dbReference>
<dbReference type="PANTHER" id="PTHR21197">
    <property type="entry name" value="UDP-GALACTOPYRANOSE MUTASE"/>
    <property type="match status" value="1"/>
</dbReference>
<dbReference type="Gene3D" id="3.40.50.720">
    <property type="entry name" value="NAD(P)-binding Rossmann-like Domain"/>
    <property type="match status" value="3"/>
</dbReference>
<proteinExistence type="predicted"/>
<keyword evidence="3" id="KW-1185">Reference proteome</keyword>
<dbReference type="GO" id="GO:0005829">
    <property type="term" value="C:cytosol"/>
    <property type="evidence" value="ECO:0007669"/>
    <property type="project" value="TreeGrafter"/>
</dbReference>
<evidence type="ECO:0000313" key="2">
    <source>
        <dbReference type="EMBL" id="SLN12757.1"/>
    </source>
</evidence>
<protein>
    <submittedName>
        <fullName evidence="2">UDP-galactopyranose mutase</fullName>
        <ecNumber evidence="2">5.4.99.9</ecNumber>
    </submittedName>
</protein>
<evidence type="ECO:0000259" key="1">
    <source>
        <dbReference type="Pfam" id="PF03275"/>
    </source>
</evidence>
<dbReference type="Pfam" id="PF03275">
    <property type="entry name" value="GLF"/>
    <property type="match status" value="1"/>
</dbReference>
<dbReference type="EMBL" id="FWFN01000001">
    <property type="protein sequence ID" value="SLN12757.1"/>
    <property type="molecule type" value="Genomic_DNA"/>
</dbReference>
<sequence length="393" mass="44284">MIDAGSTVPAPKRILVVGAGLSGAVVARELADAGHYVTVQDERRHIAGNCHTEIDPRTGILVHAYGPHIFHTDDAAVWAYVTRFADMVPFRHRVKAVAAGRVYSLPINLHTINQLYGRAMTPCEARHFIRSQAIAGDDAPVSFEEQALRFVGPRVYETFLRGYTRKQWGVEPSDLPASILKRLPLRFDYDDRYFDHRHQAMPRHGYTAMVARILDAPRIELRLNAPFDGRPGPEIDHLVYTGPLDRYFGQDLGPLGYRTLEFERFEVEGDAQGTAVVNFCDEEVPYTRVTEHRHFSPWVEAPPERSVCFREYSHSARPGDIPYYPLRLLSDRKLLSRYRARAEAEEGVTFVGRLGTYAYLDMDKAIARALETAGALNAAWAREAEAPAFVHAP</sequence>
<keyword evidence="2" id="KW-0413">Isomerase</keyword>
<dbReference type="RefSeq" id="WP_085886160.1">
    <property type="nucleotide sequence ID" value="NZ_FWFN01000001.1"/>
</dbReference>
<accession>A0A1X6Y9G1</accession>
<evidence type="ECO:0000313" key="3">
    <source>
        <dbReference type="Proteomes" id="UP000193963"/>
    </source>
</evidence>
<feature type="domain" description="UDP-galactopyranose mutase C-terminal" evidence="1">
    <location>
        <begin position="159"/>
        <end position="359"/>
    </location>
</feature>
<dbReference type="SUPFAM" id="SSF51971">
    <property type="entry name" value="Nucleotide-binding domain"/>
    <property type="match status" value="1"/>
</dbReference>
<dbReference type="Pfam" id="PF13450">
    <property type="entry name" value="NAD_binding_8"/>
    <property type="match status" value="1"/>
</dbReference>
<reference evidence="2 3" key="1">
    <citation type="submission" date="2017-03" db="EMBL/GenBank/DDBJ databases">
        <authorList>
            <person name="Afonso C.L."/>
            <person name="Miller P.J."/>
            <person name="Scott M.A."/>
            <person name="Spackman E."/>
            <person name="Goraichik I."/>
            <person name="Dimitrov K.M."/>
            <person name="Suarez D.L."/>
            <person name="Swayne D.E."/>
        </authorList>
    </citation>
    <scope>NUCLEOTIDE SEQUENCE [LARGE SCALE GENOMIC DNA]</scope>
    <source>
        <strain evidence="2 3">CECT 7751</strain>
    </source>
</reference>
<name>A0A1X6Y9G1_9RHOB</name>